<feature type="non-terminal residue" evidence="1">
    <location>
        <position position="1"/>
    </location>
</feature>
<dbReference type="AlphaFoldDB" id="W2FL58"/>
<evidence type="ECO:0000313" key="1">
    <source>
        <dbReference type="EMBL" id="ETK70795.1"/>
    </source>
</evidence>
<name>W2FL58_PHYNI</name>
<protein>
    <submittedName>
        <fullName evidence="1">Uncharacterized protein</fullName>
    </submittedName>
</protein>
<reference evidence="1" key="1">
    <citation type="submission" date="2013-11" db="EMBL/GenBank/DDBJ databases">
        <title>The Genome Sequence of Phytophthora parasitica CJ02B3.</title>
        <authorList>
            <consortium name="The Broad Institute Genomics Platform"/>
            <person name="Russ C."/>
            <person name="Tyler B."/>
            <person name="Panabieres F."/>
            <person name="Shan W."/>
            <person name="Tripathy S."/>
            <person name="Grunwald N."/>
            <person name="Machado M."/>
            <person name="Johnson C.S."/>
            <person name="Arredondo F."/>
            <person name="Hong C."/>
            <person name="Coffey M."/>
            <person name="Young S.K."/>
            <person name="Zeng Q."/>
            <person name="Gargeya S."/>
            <person name="Fitzgerald M."/>
            <person name="Abouelleil A."/>
            <person name="Alvarado L."/>
            <person name="Chapman S.B."/>
            <person name="Gainer-Dewar J."/>
            <person name="Goldberg J."/>
            <person name="Griggs A."/>
            <person name="Gujja S."/>
            <person name="Hansen M."/>
            <person name="Howarth C."/>
            <person name="Imamovic A."/>
            <person name="Ireland A."/>
            <person name="Larimer J."/>
            <person name="McCowan C."/>
            <person name="Murphy C."/>
            <person name="Pearson M."/>
            <person name="Poon T.W."/>
            <person name="Priest M."/>
            <person name="Roberts A."/>
            <person name="Saif S."/>
            <person name="Shea T."/>
            <person name="Sykes S."/>
            <person name="Wortman J."/>
            <person name="Nusbaum C."/>
            <person name="Birren B."/>
        </authorList>
    </citation>
    <scope>NUCLEOTIDE SEQUENCE [LARGE SCALE GENOMIC DNA]</scope>
    <source>
        <strain evidence="1">CJ02B3</strain>
    </source>
</reference>
<organism evidence="1">
    <name type="scientific">Phytophthora nicotianae</name>
    <name type="common">Potato buckeye rot agent</name>
    <name type="synonym">Phytophthora parasitica</name>
    <dbReference type="NCBI Taxonomy" id="4792"/>
    <lineage>
        <taxon>Eukaryota</taxon>
        <taxon>Sar</taxon>
        <taxon>Stramenopiles</taxon>
        <taxon>Oomycota</taxon>
        <taxon>Peronosporomycetes</taxon>
        <taxon>Peronosporales</taxon>
        <taxon>Peronosporaceae</taxon>
        <taxon>Phytophthora</taxon>
    </lineage>
</organism>
<sequence length="55" mass="6762">ASTGLDRSNYDKLYYEKYRDVINEKINCECGGRYTRKNRYVHVKTMRHREWQSTQ</sequence>
<gene>
    <name evidence="1" type="ORF">L915_21879</name>
</gene>
<accession>W2FL58</accession>
<dbReference type="EMBL" id="KI690121">
    <property type="protein sequence ID" value="ETK70795.1"/>
    <property type="molecule type" value="Genomic_DNA"/>
</dbReference>
<proteinExistence type="predicted"/>
<dbReference type="Proteomes" id="UP000053236">
    <property type="component" value="Unassembled WGS sequence"/>
</dbReference>